<feature type="binding site" evidence="14 15">
    <location>
        <position position="17"/>
    </location>
    <ligand>
        <name>a divalent metal cation</name>
        <dbReference type="ChEBI" id="CHEBI:60240"/>
    </ligand>
</feature>
<sequence>MMLATMRDTRLAAGVDEVGRGALFGPVVAAAVVLSPSVAGQLQQLGVTDSKALTPKRRQMLLRSIQTLATEYRVGCASVAEIDRINILQASLLAMKRAVLQLSSPIELCLVDGVHRIPSLAMAQKTIIKGDRNEMAIAAASIVAKVWRDELILRLAPLFPYYDLSANKGYGTKKHRQGIEKYGRSCLHRRSFKLR</sequence>
<feature type="domain" description="RNase H type-2" evidence="17">
    <location>
        <begin position="10"/>
        <end position="195"/>
    </location>
</feature>
<dbReference type="InterPro" id="IPR012337">
    <property type="entry name" value="RNaseH-like_sf"/>
</dbReference>
<dbReference type="RefSeq" id="WP_283759131.1">
    <property type="nucleotide sequence ID" value="NZ_JAQOSQ010000015.1"/>
</dbReference>
<dbReference type="EC" id="3.1.26.4" evidence="6 14"/>
<keyword evidence="12 14" id="KW-0378">Hydrolase</keyword>
<evidence type="ECO:0000256" key="12">
    <source>
        <dbReference type="ARBA" id="ARBA00022801"/>
    </source>
</evidence>
<dbReference type="PANTHER" id="PTHR10954">
    <property type="entry name" value="RIBONUCLEASE H2 SUBUNIT A"/>
    <property type="match status" value="1"/>
</dbReference>
<proteinExistence type="inferred from homology"/>
<comment type="cofactor">
    <cofactor evidence="2">
        <name>Mg(2+)</name>
        <dbReference type="ChEBI" id="CHEBI:18420"/>
    </cofactor>
</comment>
<keyword evidence="10 14" id="KW-0479">Metal-binding</keyword>
<keyword evidence="11 14" id="KW-0255">Endonuclease</keyword>
<evidence type="ECO:0000256" key="3">
    <source>
        <dbReference type="ARBA" id="ARBA00004065"/>
    </source>
</evidence>
<keyword evidence="13 14" id="KW-0464">Manganese</keyword>
<dbReference type="PROSITE" id="PS51975">
    <property type="entry name" value="RNASE_H_2"/>
    <property type="match status" value="1"/>
</dbReference>
<evidence type="ECO:0000256" key="11">
    <source>
        <dbReference type="ARBA" id="ARBA00022759"/>
    </source>
</evidence>
<evidence type="ECO:0000256" key="1">
    <source>
        <dbReference type="ARBA" id="ARBA00000077"/>
    </source>
</evidence>
<evidence type="ECO:0000256" key="14">
    <source>
        <dbReference type="HAMAP-Rule" id="MF_00052"/>
    </source>
</evidence>
<dbReference type="Gene3D" id="3.30.420.10">
    <property type="entry name" value="Ribonuclease H-like superfamily/Ribonuclease H"/>
    <property type="match status" value="1"/>
</dbReference>
<keyword evidence="9 14" id="KW-0540">Nuclease</keyword>
<dbReference type="Pfam" id="PF01351">
    <property type="entry name" value="RNase_HII"/>
    <property type="match status" value="1"/>
</dbReference>
<dbReference type="InterPro" id="IPR036397">
    <property type="entry name" value="RNaseH_sf"/>
</dbReference>
<evidence type="ECO:0000256" key="16">
    <source>
        <dbReference type="RuleBase" id="RU003515"/>
    </source>
</evidence>
<organism evidence="18 19">
    <name type="scientific">Roseofilum casamattae BLCC-M143</name>
    <dbReference type="NCBI Taxonomy" id="3022442"/>
    <lineage>
        <taxon>Bacteria</taxon>
        <taxon>Bacillati</taxon>
        <taxon>Cyanobacteriota</taxon>
        <taxon>Cyanophyceae</taxon>
        <taxon>Desertifilales</taxon>
        <taxon>Desertifilaceae</taxon>
        <taxon>Roseofilum</taxon>
        <taxon>Roseofilum casamattae</taxon>
    </lineage>
</organism>
<dbReference type="EMBL" id="JAQOSQ010000015">
    <property type="protein sequence ID" value="MDJ1184476.1"/>
    <property type="molecule type" value="Genomic_DNA"/>
</dbReference>
<dbReference type="Proteomes" id="UP001232992">
    <property type="component" value="Unassembled WGS sequence"/>
</dbReference>
<dbReference type="SUPFAM" id="SSF53098">
    <property type="entry name" value="Ribonuclease H-like"/>
    <property type="match status" value="1"/>
</dbReference>
<feature type="binding site" evidence="14 15">
    <location>
        <position position="112"/>
    </location>
    <ligand>
        <name>a divalent metal cation</name>
        <dbReference type="ChEBI" id="CHEBI:60240"/>
    </ligand>
</feature>
<comment type="catalytic activity">
    <reaction evidence="1 14 15 16">
        <text>Endonucleolytic cleavage to 5'-phosphomonoester.</text>
        <dbReference type="EC" id="3.1.26.4"/>
    </reaction>
</comment>
<evidence type="ECO:0000256" key="7">
    <source>
        <dbReference type="ARBA" id="ARBA00019179"/>
    </source>
</evidence>
<comment type="similarity">
    <text evidence="5 14 16">Belongs to the RNase HII family.</text>
</comment>
<evidence type="ECO:0000313" key="18">
    <source>
        <dbReference type="EMBL" id="MDJ1184476.1"/>
    </source>
</evidence>
<evidence type="ECO:0000256" key="6">
    <source>
        <dbReference type="ARBA" id="ARBA00012180"/>
    </source>
</evidence>
<reference evidence="18 19" key="1">
    <citation type="submission" date="2023-01" db="EMBL/GenBank/DDBJ databases">
        <title>Novel diversity within Roseofilum (Cyanobacteria; Desertifilaceae) from marine benthic mats with descriptions of four novel species.</title>
        <authorList>
            <person name="Wang Y."/>
            <person name="Berthold D.E."/>
            <person name="Hu J."/>
            <person name="Lefler F.W."/>
            <person name="Laughinghouse H.D. IV."/>
        </authorList>
    </citation>
    <scope>NUCLEOTIDE SEQUENCE [LARGE SCALE GENOMIC DNA]</scope>
    <source>
        <strain evidence="18 19">BLCC-M143</strain>
    </source>
</reference>
<comment type="function">
    <text evidence="3 14 16">Endonuclease that specifically degrades the RNA of RNA-DNA hybrids.</text>
</comment>
<dbReference type="NCBIfam" id="NF010537">
    <property type="entry name" value="PRK13925.1"/>
    <property type="match status" value="1"/>
</dbReference>
<gene>
    <name evidence="14" type="primary">rnhB</name>
    <name evidence="18" type="ORF">PMH09_14915</name>
</gene>
<evidence type="ECO:0000259" key="17">
    <source>
        <dbReference type="PROSITE" id="PS51975"/>
    </source>
</evidence>
<evidence type="ECO:0000313" key="19">
    <source>
        <dbReference type="Proteomes" id="UP001232992"/>
    </source>
</evidence>
<dbReference type="GO" id="GO:0004523">
    <property type="term" value="F:RNA-DNA hybrid ribonuclease activity"/>
    <property type="evidence" value="ECO:0007669"/>
    <property type="project" value="UniProtKB-EC"/>
</dbReference>
<evidence type="ECO:0000256" key="10">
    <source>
        <dbReference type="ARBA" id="ARBA00022723"/>
    </source>
</evidence>
<evidence type="ECO:0000256" key="8">
    <source>
        <dbReference type="ARBA" id="ARBA00022490"/>
    </source>
</evidence>
<keyword evidence="19" id="KW-1185">Reference proteome</keyword>
<keyword evidence="8 14" id="KW-0963">Cytoplasm</keyword>
<evidence type="ECO:0000256" key="4">
    <source>
        <dbReference type="ARBA" id="ARBA00004496"/>
    </source>
</evidence>
<comment type="caution">
    <text evidence="18">The sequence shown here is derived from an EMBL/GenBank/DDBJ whole genome shotgun (WGS) entry which is preliminary data.</text>
</comment>
<dbReference type="HAMAP" id="MF_00052_B">
    <property type="entry name" value="RNase_HII_B"/>
    <property type="match status" value="1"/>
</dbReference>
<evidence type="ECO:0000256" key="13">
    <source>
        <dbReference type="ARBA" id="ARBA00023211"/>
    </source>
</evidence>
<dbReference type="CDD" id="cd07182">
    <property type="entry name" value="RNase_HII_bacteria_HII_like"/>
    <property type="match status" value="1"/>
</dbReference>
<dbReference type="InterPro" id="IPR022898">
    <property type="entry name" value="RNase_HII"/>
</dbReference>
<dbReference type="NCBIfam" id="NF000595">
    <property type="entry name" value="PRK00015.1-3"/>
    <property type="match status" value="1"/>
</dbReference>
<accession>A0ABT7C1B0</accession>
<comment type="cofactor">
    <cofactor evidence="14 15">
        <name>Mn(2+)</name>
        <dbReference type="ChEBI" id="CHEBI:29035"/>
    </cofactor>
    <cofactor evidence="14 15">
        <name>Mg(2+)</name>
        <dbReference type="ChEBI" id="CHEBI:18420"/>
    </cofactor>
    <text evidence="14 15">Manganese or magnesium. Binds 1 divalent metal ion per monomer in the absence of substrate. May bind a second metal ion after substrate binding.</text>
</comment>
<dbReference type="PANTHER" id="PTHR10954:SF18">
    <property type="entry name" value="RIBONUCLEASE HII"/>
    <property type="match status" value="1"/>
</dbReference>
<dbReference type="InterPro" id="IPR001352">
    <property type="entry name" value="RNase_HII/HIII"/>
</dbReference>
<evidence type="ECO:0000256" key="15">
    <source>
        <dbReference type="PROSITE-ProRule" id="PRU01319"/>
    </source>
</evidence>
<evidence type="ECO:0000256" key="5">
    <source>
        <dbReference type="ARBA" id="ARBA00007383"/>
    </source>
</evidence>
<dbReference type="InterPro" id="IPR024567">
    <property type="entry name" value="RNase_HII/HIII_dom"/>
</dbReference>
<feature type="binding site" evidence="14 15">
    <location>
        <position position="16"/>
    </location>
    <ligand>
        <name>a divalent metal cation</name>
        <dbReference type="ChEBI" id="CHEBI:60240"/>
    </ligand>
</feature>
<evidence type="ECO:0000256" key="9">
    <source>
        <dbReference type="ARBA" id="ARBA00022722"/>
    </source>
</evidence>
<name>A0ABT7C1B0_9CYAN</name>
<evidence type="ECO:0000256" key="2">
    <source>
        <dbReference type="ARBA" id="ARBA00001946"/>
    </source>
</evidence>
<comment type="subcellular location">
    <subcellularLocation>
        <location evidence="4 14">Cytoplasm</location>
    </subcellularLocation>
</comment>
<protein>
    <recommendedName>
        <fullName evidence="7 14">Ribonuclease HII</fullName>
        <shortName evidence="14">RNase HII</shortName>
        <ecNumber evidence="6 14">3.1.26.4</ecNumber>
    </recommendedName>
</protein>